<accession>A0A1G8WYU1</accession>
<dbReference type="InterPro" id="IPR001498">
    <property type="entry name" value="Impact_N"/>
</dbReference>
<dbReference type="Gene3D" id="3.30.230.30">
    <property type="entry name" value="Impact, N-terminal domain"/>
    <property type="match status" value="1"/>
</dbReference>
<dbReference type="InterPro" id="IPR023582">
    <property type="entry name" value="Impact"/>
</dbReference>
<name>A0A1G8WYU1_ACTMZ</name>
<dbReference type="SUPFAM" id="SSF54211">
    <property type="entry name" value="Ribosomal protein S5 domain 2-like"/>
    <property type="match status" value="1"/>
</dbReference>
<evidence type="ECO:0000259" key="2">
    <source>
        <dbReference type="Pfam" id="PF01205"/>
    </source>
</evidence>
<evidence type="ECO:0000313" key="4">
    <source>
        <dbReference type="EMBL" id="SDJ83568.1"/>
    </source>
</evidence>
<dbReference type="InterPro" id="IPR035647">
    <property type="entry name" value="EFG_III/V"/>
</dbReference>
<dbReference type="GO" id="GO:0005737">
    <property type="term" value="C:cytoplasm"/>
    <property type="evidence" value="ECO:0007669"/>
    <property type="project" value="TreeGrafter"/>
</dbReference>
<dbReference type="PROSITE" id="PS00910">
    <property type="entry name" value="UPF0029"/>
    <property type="match status" value="1"/>
</dbReference>
<dbReference type="Pfam" id="PF09186">
    <property type="entry name" value="DUF1949"/>
    <property type="match status" value="1"/>
</dbReference>
<reference evidence="5" key="1">
    <citation type="submission" date="2016-10" db="EMBL/GenBank/DDBJ databases">
        <authorList>
            <person name="Varghese N."/>
            <person name="Submissions S."/>
        </authorList>
    </citation>
    <scope>NUCLEOTIDE SEQUENCE [LARGE SCALE GENOMIC DNA]</scope>
    <source>
        <strain evidence="5">DSM 45460</strain>
    </source>
</reference>
<dbReference type="OrthoDB" id="9813771at2"/>
<dbReference type="PANTHER" id="PTHR16301">
    <property type="entry name" value="IMPACT-RELATED"/>
    <property type="match status" value="1"/>
</dbReference>
<comment type="similarity">
    <text evidence="1">Belongs to the IMPACT family.</text>
</comment>
<organism evidence="4 5">
    <name type="scientific">Actinopolyspora mzabensis</name>
    <dbReference type="NCBI Taxonomy" id="995066"/>
    <lineage>
        <taxon>Bacteria</taxon>
        <taxon>Bacillati</taxon>
        <taxon>Actinomycetota</taxon>
        <taxon>Actinomycetes</taxon>
        <taxon>Actinopolysporales</taxon>
        <taxon>Actinopolysporaceae</taxon>
        <taxon>Actinopolyspora</taxon>
    </lineage>
</organism>
<sequence>MRTIRQAGSAELVEKKSRFLCVLQRVDSESRAREFVARCRKEHPDARHHCYAYVVGDHAEVQKSNDDGEPSGTAGMPILRVLHRNELTNTVAVVVRYFGGVLLGSGGLIRAYGTATGRALEEVGLARREPARVVSVAVDHSTAGRLDNELRATGYEPSDTRYGSFVEFDVPVAEPDIGAFEHWLTETAGGDARVSRGNRIFVEVAE</sequence>
<dbReference type="InterPro" id="IPR015796">
    <property type="entry name" value="Impact_YigZ-like"/>
</dbReference>
<dbReference type="Proteomes" id="UP000199213">
    <property type="component" value="Unassembled WGS sequence"/>
</dbReference>
<dbReference type="InterPro" id="IPR015269">
    <property type="entry name" value="UPF0029_Impact_C"/>
</dbReference>
<proteinExistence type="inferred from homology"/>
<keyword evidence="5" id="KW-1185">Reference proteome</keyword>
<dbReference type="InterPro" id="IPR020569">
    <property type="entry name" value="UPF0029_Impact_CS"/>
</dbReference>
<dbReference type="SUPFAM" id="SSF54980">
    <property type="entry name" value="EF-G C-terminal domain-like"/>
    <property type="match status" value="1"/>
</dbReference>
<dbReference type="AlphaFoldDB" id="A0A1G8WYU1"/>
<feature type="domain" description="UPF0029" evidence="3">
    <location>
        <begin position="136"/>
        <end position="190"/>
    </location>
</feature>
<feature type="domain" description="Impact N-terminal" evidence="2">
    <location>
        <begin position="15"/>
        <end position="119"/>
    </location>
</feature>
<protein>
    <submittedName>
        <fullName evidence="4">Uncharacterized protein, YigZ family</fullName>
    </submittedName>
</protein>
<dbReference type="InterPro" id="IPR036956">
    <property type="entry name" value="Impact_N_sf"/>
</dbReference>
<dbReference type="InterPro" id="IPR020568">
    <property type="entry name" value="Ribosomal_Su5_D2-typ_SF"/>
</dbReference>
<dbReference type="NCBIfam" id="TIGR00257">
    <property type="entry name" value="IMPACT_YIGZ"/>
    <property type="match status" value="1"/>
</dbReference>
<evidence type="ECO:0000259" key="3">
    <source>
        <dbReference type="Pfam" id="PF09186"/>
    </source>
</evidence>
<dbReference type="Pfam" id="PF01205">
    <property type="entry name" value="Impact_N"/>
    <property type="match status" value="1"/>
</dbReference>
<dbReference type="PANTHER" id="PTHR16301:SF20">
    <property type="entry name" value="IMPACT FAMILY MEMBER YIGZ"/>
    <property type="match status" value="1"/>
</dbReference>
<dbReference type="RefSeq" id="WP_092626534.1">
    <property type="nucleotide sequence ID" value="NZ_FNFM01000002.1"/>
</dbReference>
<evidence type="ECO:0000313" key="5">
    <source>
        <dbReference type="Proteomes" id="UP000199213"/>
    </source>
</evidence>
<dbReference type="GO" id="GO:0006446">
    <property type="term" value="P:regulation of translational initiation"/>
    <property type="evidence" value="ECO:0007669"/>
    <property type="project" value="TreeGrafter"/>
</dbReference>
<dbReference type="EMBL" id="FNFM01000002">
    <property type="protein sequence ID" value="SDJ83568.1"/>
    <property type="molecule type" value="Genomic_DNA"/>
</dbReference>
<gene>
    <name evidence="4" type="ORF">SAMN04487820_102300</name>
</gene>
<evidence type="ECO:0000256" key="1">
    <source>
        <dbReference type="ARBA" id="ARBA00007665"/>
    </source>
</evidence>